<dbReference type="SUPFAM" id="SSF57501">
    <property type="entry name" value="Cystine-knot cytokines"/>
    <property type="match status" value="1"/>
</dbReference>
<sequence>MMFVSYFYVFLALSVPQALHARPQDTVKIGCNASMVDAAIEERSGRPDYPDPQPKSGDKEPSSRVIFPGPMHNSLKNRTTYFPESGVNDRMPSFTPFMLSSERTPSCADGSTYCEEPDNYPKDYISQLLKSEKMIKGLFGQDDVSTISVSQRIDSSDETPICPSMEHVAYPKLAQNKEDKWFFIINQPENVQGIRVEKCIKEQPCTLSESLPIGYKTSCRQKYIYRKLVSINENGRPLTDSFRIPSCCSCHFRLTSVANRFGAENTSPAISLRNRMGMRETARQDALPSKRQPKSS</sequence>
<proteinExistence type="predicted"/>
<evidence type="ECO:0000313" key="8">
    <source>
        <dbReference type="Proteomes" id="UP000494165"/>
    </source>
</evidence>
<evidence type="ECO:0000256" key="4">
    <source>
        <dbReference type="SAM" id="MobiDB-lite"/>
    </source>
</evidence>
<gene>
    <name evidence="7" type="ORF">CLODIP_2_CD06525</name>
</gene>
<protein>
    <recommendedName>
        <fullName evidence="6">Spaetzle domain-containing protein</fullName>
    </recommendedName>
</protein>
<evidence type="ECO:0000256" key="3">
    <source>
        <dbReference type="ARBA" id="ARBA00023180"/>
    </source>
</evidence>
<dbReference type="PANTHER" id="PTHR23199:SF12">
    <property type="entry name" value="NEUROTROPHIN 1-RELATED"/>
    <property type="match status" value="1"/>
</dbReference>
<accession>A0A8S1CKM6</accession>
<feature type="domain" description="Spaetzle" evidence="6">
    <location>
        <begin position="160"/>
        <end position="251"/>
    </location>
</feature>
<dbReference type="EMBL" id="CADEPI010000022">
    <property type="protein sequence ID" value="CAB3365802.1"/>
    <property type="molecule type" value="Genomic_DNA"/>
</dbReference>
<dbReference type="InterPro" id="IPR052444">
    <property type="entry name" value="Spz/Toll_ligand-like"/>
</dbReference>
<dbReference type="Gene3D" id="2.10.90.10">
    <property type="entry name" value="Cystine-knot cytokines"/>
    <property type="match status" value="1"/>
</dbReference>
<keyword evidence="1 5" id="KW-0732">Signal</keyword>
<name>A0A8S1CKM6_9INSE</name>
<dbReference type="GO" id="GO:0045087">
    <property type="term" value="P:innate immune response"/>
    <property type="evidence" value="ECO:0007669"/>
    <property type="project" value="TreeGrafter"/>
</dbReference>
<comment type="caution">
    <text evidence="7">The sequence shown here is derived from an EMBL/GenBank/DDBJ whole genome shotgun (WGS) entry which is preliminary data.</text>
</comment>
<keyword evidence="2" id="KW-1015">Disulfide bond</keyword>
<dbReference type="GO" id="GO:0021556">
    <property type="term" value="P:central nervous system formation"/>
    <property type="evidence" value="ECO:0007669"/>
    <property type="project" value="TreeGrafter"/>
</dbReference>
<dbReference type="AlphaFoldDB" id="A0A8S1CKM6"/>
<feature type="region of interest" description="Disordered" evidence="4">
    <location>
        <begin position="41"/>
        <end position="72"/>
    </location>
</feature>
<dbReference type="Pfam" id="PF16077">
    <property type="entry name" value="Spaetzle"/>
    <property type="match status" value="1"/>
</dbReference>
<organism evidence="7 8">
    <name type="scientific">Cloeon dipterum</name>
    <dbReference type="NCBI Taxonomy" id="197152"/>
    <lineage>
        <taxon>Eukaryota</taxon>
        <taxon>Metazoa</taxon>
        <taxon>Ecdysozoa</taxon>
        <taxon>Arthropoda</taxon>
        <taxon>Hexapoda</taxon>
        <taxon>Insecta</taxon>
        <taxon>Pterygota</taxon>
        <taxon>Palaeoptera</taxon>
        <taxon>Ephemeroptera</taxon>
        <taxon>Pisciforma</taxon>
        <taxon>Baetidae</taxon>
        <taxon>Cloeon</taxon>
    </lineage>
</organism>
<evidence type="ECO:0000256" key="5">
    <source>
        <dbReference type="SAM" id="SignalP"/>
    </source>
</evidence>
<feature type="chain" id="PRO_5035712231" description="Spaetzle domain-containing protein" evidence="5">
    <location>
        <begin position="22"/>
        <end position="296"/>
    </location>
</feature>
<evidence type="ECO:0000256" key="1">
    <source>
        <dbReference type="ARBA" id="ARBA00022729"/>
    </source>
</evidence>
<reference evidence="7 8" key="1">
    <citation type="submission" date="2020-04" db="EMBL/GenBank/DDBJ databases">
        <authorList>
            <person name="Alioto T."/>
            <person name="Alioto T."/>
            <person name="Gomez Garrido J."/>
        </authorList>
    </citation>
    <scope>NUCLEOTIDE SEQUENCE [LARGE SCALE GENOMIC DNA]</scope>
</reference>
<dbReference type="PANTHER" id="PTHR23199">
    <property type="entry name" value="NEUROTROPHIN 1-RELATED"/>
    <property type="match status" value="1"/>
</dbReference>
<keyword evidence="3" id="KW-0325">Glycoprotein</keyword>
<dbReference type="Proteomes" id="UP000494165">
    <property type="component" value="Unassembled WGS sequence"/>
</dbReference>
<keyword evidence="8" id="KW-1185">Reference proteome</keyword>
<dbReference type="GO" id="GO:0008083">
    <property type="term" value="F:growth factor activity"/>
    <property type="evidence" value="ECO:0007669"/>
    <property type="project" value="TreeGrafter"/>
</dbReference>
<evidence type="ECO:0000259" key="6">
    <source>
        <dbReference type="Pfam" id="PF16077"/>
    </source>
</evidence>
<evidence type="ECO:0000313" key="7">
    <source>
        <dbReference type="EMBL" id="CAB3365802.1"/>
    </source>
</evidence>
<dbReference type="InterPro" id="IPR029034">
    <property type="entry name" value="Cystine-knot_cytokine"/>
</dbReference>
<dbReference type="InterPro" id="IPR032104">
    <property type="entry name" value="Spaetzle"/>
</dbReference>
<dbReference type="GO" id="GO:0005615">
    <property type="term" value="C:extracellular space"/>
    <property type="evidence" value="ECO:0007669"/>
    <property type="project" value="UniProtKB-ARBA"/>
</dbReference>
<feature type="region of interest" description="Disordered" evidence="4">
    <location>
        <begin position="275"/>
        <end position="296"/>
    </location>
</feature>
<feature type="signal peptide" evidence="5">
    <location>
        <begin position="1"/>
        <end position="21"/>
    </location>
</feature>
<dbReference type="OrthoDB" id="6359065at2759"/>
<dbReference type="FunFam" id="2.10.90.10:FF:000056">
    <property type="entry name" value="Protein spaetzle"/>
    <property type="match status" value="1"/>
</dbReference>
<evidence type="ECO:0000256" key="2">
    <source>
        <dbReference type="ARBA" id="ARBA00023157"/>
    </source>
</evidence>
<dbReference type="GO" id="GO:0005121">
    <property type="term" value="F:Toll binding"/>
    <property type="evidence" value="ECO:0007669"/>
    <property type="project" value="TreeGrafter"/>
</dbReference>